<dbReference type="PANTHER" id="PTHR22600">
    <property type="entry name" value="BETA-HEXOSAMINIDASE"/>
    <property type="match status" value="1"/>
</dbReference>
<dbReference type="InterPro" id="IPR029018">
    <property type="entry name" value="Hex-like_dom2"/>
</dbReference>
<reference evidence="8" key="1">
    <citation type="submission" date="2018-05" db="EMBL/GenBank/DDBJ databases">
        <authorList>
            <person name="Lanie J.A."/>
            <person name="Ng W.-L."/>
            <person name="Kazmierczak K.M."/>
            <person name="Andrzejewski T.M."/>
            <person name="Davidsen T.M."/>
            <person name="Wayne K.J."/>
            <person name="Tettelin H."/>
            <person name="Glass J.I."/>
            <person name="Rusch D."/>
            <person name="Podicherti R."/>
            <person name="Tsui H.-C.T."/>
            <person name="Winkler M.E."/>
        </authorList>
    </citation>
    <scope>NUCLEOTIDE SEQUENCE</scope>
</reference>
<dbReference type="InterPro" id="IPR017853">
    <property type="entry name" value="GH"/>
</dbReference>
<dbReference type="GO" id="GO:0016020">
    <property type="term" value="C:membrane"/>
    <property type="evidence" value="ECO:0007669"/>
    <property type="project" value="TreeGrafter"/>
</dbReference>
<comment type="catalytic activity">
    <reaction evidence="1">
        <text>Hydrolysis of terminal non-reducing N-acetyl-D-hexosamine residues in N-acetyl-beta-D-hexosaminides.</text>
        <dbReference type="EC" id="3.2.1.52"/>
    </reaction>
</comment>
<organism evidence="8">
    <name type="scientific">marine metagenome</name>
    <dbReference type="NCBI Taxonomy" id="408172"/>
    <lineage>
        <taxon>unclassified sequences</taxon>
        <taxon>metagenomes</taxon>
        <taxon>ecological metagenomes</taxon>
    </lineage>
</organism>
<evidence type="ECO:0000256" key="3">
    <source>
        <dbReference type="ARBA" id="ARBA00012663"/>
    </source>
</evidence>
<dbReference type="EMBL" id="UINC01012984">
    <property type="protein sequence ID" value="SVA56370.1"/>
    <property type="molecule type" value="Genomic_DNA"/>
</dbReference>
<evidence type="ECO:0000256" key="1">
    <source>
        <dbReference type="ARBA" id="ARBA00001231"/>
    </source>
</evidence>
<dbReference type="InterPro" id="IPR015883">
    <property type="entry name" value="Glyco_hydro_20_cat"/>
</dbReference>
<evidence type="ECO:0000256" key="4">
    <source>
        <dbReference type="ARBA" id="ARBA00022801"/>
    </source>
</evidence>
<dbReference type="AlphaFoldDB" id="A0A381WVA2"/>
<dbReference type="EC" id="3.2.1.52" evidence="3"/>
<dbReference type="Gene3D" id="3.30.379.10">
    <property type="entry name" value="Chitobiase/beta-hexosaminidase domain 2-like"/>
    <property type="match status" value="1"/>
</dbReference>
<dbReference type="GO" id="GO:0030203">
    <property type="term" value="P:glycosaminoglycan metabolic process"/>
    <property type="evidence" value="ECO:0007669"/>
    <property type="project" value="TreeGrafter"/>
</dbReference>
<dbReference type="GO" id="GO:0005975">
    <property type="term" value="P:carbohydrate metabolic process"/>
    <property type="evidence" value="ECO:0007669"/>
    <property type="project" value="InterPro"/>
</dbReference>
<evidence type="ECO:0000256" key="2">
    <source>
        <dbReference type="ARBA" id="ARBA00006285"/>
    </source>
</evidence>
<dbReference type="PRINTS" id="PR00738">
    <property type="entry name" value="GLHYDRLASE20"/>
</dbReference>
<dbReference type="InterPro" id="IPR015882">
    <property type="entry name" value="HEX_bac_N"/>
</dbReference>
<keyword evidence="4" id="KW-0378">Hydrolase</keyword>
<dbReference type="InterPro" id="IPR025705">
    <property type="entry name" value="Beta_hexosaminidase_sua/sub"/>
</dbReference>
<accession>A0A381WVA2</accession>
<protein>
    <recommendedName>
        <fullName evidence="3">beta-N-acetylhexosaminidase</fullName>
        <ecNumber evidence="3">3.2.1.52</ecNumber>
    </recommendedName>
</protein>
<dbReference type="SUPFAM" id="SSF55545">
    <property type="entry name" value="beta-N-acetylhexosaminidase-like domain"/>
    <property type="match status" value="1"/>
</dbReference>
<evidence type="ECO:0000259" key="6">
    <source>
        <dbReference type="Pfam" id="PF00728"/>
    </source>
</evidence>
<dbReference type="SUPFAM" id="SSF51445">
    <property type="entry name" value="(Trans)glycosidases"/>
    <property type="match status" value="1"/>
</dbReference>
<feature type="domain" description="Glycoside hydrolase family 20 catalytic" evidence="6">
    <location>
        <begin position="166"/>
        <end position="254"/>
    </location>
</feature>
<feature type="non-terminal residue" evidence="8">
    <location>
        <position position="254"/>
    </location>
</feature>
<proteinExistence type="inferred from homology"/>
<dbReference type="Gene3D" id="3.20.20.80">
    <property type="entry name" value="Glycosidases"/>
    <property type="match status" value="1"/>
</dbReference>
<evidence type="ECO:0000259" key="7">
    <source>
        <dbReference type="Pfam" id="PF02838"/>
    </source>
</evidence>
<keyword evidence="5" id="KW-0326">Glycosidase</keyword>
<gene>
    <name evidence="8" type="ORF">METZ01_LOCUS109224</name>
</gene>
<dbReference type="Pfam" id="PF00728">
    <property type="entry name" value="Glyco_hydro_20"/>
    <property type="match status" value="1"/>
</dbReference>
<dbReference type="PANTHER" id="PTHR22600:SF57">
    <property type="entry name" value="BETA-N-ACETYLHEXOSAMINIDASE"/>
    <property type="match status" value="1"/>
</dbReference>
<dbReference type="GO" id="GO:0004563">
    <property type="term" value="F:beta-N-acetylhexosaminidase activity"/>
    <property type="evidence" value="ECO:0007669"/>
    <property type="project" value="UniProtKB-EC"/>
</dbReference>
<name>A0A381WVA2_9ZZZZ</name>
<evidence type="ECO:0000313" key="8">
    <source>
        <dbReference type="EMBL" id="SVA56370.1"/>
    </source>
</evidence>
<dbReference type="Pfam" id="PF02838">
    <property type="entry name" value="Glyco_hydro_20b"/>
    <property type="match status" value="1"/>
</dbReference>
<feature type="domain" description="Beta-hexosaminidase bacterial type N-terminal" evidence="7">
    <location>
        <begin position="32"/>
        <end position="163"/>
    </location>
</feature>
<dbReference type="PROSITE" id="PS51257">
    <property type="entry name" value="PROKAR_LIPOPROTEIN"/>
    <property type="match status" value="1"/>
</dbReference>
<comment type="similarity">
    <text evidence="2">Belongs to the glycosyl hydrolase 20 family.</text>
</comment>
<sequence>MKNTYYGFLLCVVFVGCLTVIKEDPKNTETIPPIIPRPVSLKTTKDSVTLQRFSHILVYPEIPETRFIADEIKKLLLPVIDIEIGPSVNKGKGRIELKINSKVSENKEGYSLSVSSRRILIEAPSPSGLFYGFQSLRQLLPQDLEKGIEPQNTAIEFIEIEDYPRFKYRGMHLDVSRHFFDVEFIKTYIDMIALHKMNMFHWHLTDDNGWRIEIDSYPELVEKSAWRVDREHENWRNWSPIQPKEEPTYGGYYT</sequence>
<evidence type="ECO:0000256" key="5">
    <source>
        <dbReference type="ARBA" id="ARBA00023295"/>
    </source>
</evidence>